<evidence type="ECO:0000313" key="1">
    <source>
        <dbReference type="EMBL" id="SPF47229.1"/>
    </source>
</evidence>
<dbReference type="AlphaFoldDB" id="A0A2U3L650"/>
<reference evidence="2" key="1">
    <citation type="submission" date="2018-02" db="EMBL/GenBank/DDBJ databases">
        <authorList>
            <person name="Hausmann B."/>
        </authorList>
    </citation>
    <scope>NUCLEOTIDE SEQUENCE [LARGE SCALE GENOMIC DNA]</scope>
    <source>
        <strain evidence="2">Peat soil MAG SbA1</strain>
    </source>
</reference>
<proteinExistence type="predicted"/>
<gene>
    <name evidence="1" type="ORF">SBA1_720020</name>
</gene>
<accession>A0A2U3L650</accession>
<name>A0A2U3L650_9BACT</name>
<organism evidence="1 2">
    <name type="scientific">Candidatus Sulfotelmatobacter kueseliae</name>
    <dbReference type="NCBI Taxonomy" id="2042962"/>
    <lineage>
        <taxon>Bacteria</taxon>
        <taxon>Pseudomonadati</taxon>
        <taxon>Acidobacteriota</taxon>
        <taxon>Terriglobia</taxon>
        <taxon>Terriglobales</taxon>
        <taxon>Candidatus Korobacteraceae</taxon>
        <taxon>Candidatus Sulfotelmatobacter</taxon>
    </lineage>
</organism>
<dbReference type="EMBL" id="OMOD01000169">
    <property type="protein sequence ID" value="SPF47229.1"/>
    <property type="molecule type" value="Genomic_DNA"/>
</dbReference>
<evidence type="ECO:0000313" key="2">
    <source>
        <dbReference type="Proteomes" id="UP000238701"/>
    </source>
</evidence>
<dbReference type="Proteomes" id="UP000238701">
    <property type="component" value="Unassembled WGS sequence"/>
</dbReference>
<sequence>MISSTPDLTWDSSATASICMHGAGRLQAQKLRPRRTPTIELLKPERVVRRTVFHI</sequence>
<protein>
    <submittedName>
        <fullName evidence="1">Uncharacterized protein</fullName>
    </submittedName>
</protein>